<dbReference type="Gene3D" id="2.160.10.10">
    <property type="entry name" value="Hexapeptide repeat proteins"/>
    <property type="match status" value="1"/>
</dbReference>
<evidence type="ECO:0000313" key="4">
    <source>
        <dbReference type="Proteomes" id="UP000249248"/>
    </source>
</evidence>
<reference evidence="3 4" key="1">
    <citation type="submission" date="2018-06" db="EMBL/GenBank/DDBJ databases">
        <title>The draft genome sequence of Crocinitomix sp. SM1701.</title>
        <authorList>
            <person name="Zhang X."/>
        </authorList>
    </citation>
    <scope>NUCLEOTIDE SEQUENCE [LARGE SCALE GENOMIC DNA]</scope>
    <source>
        <strain evidence="3 4">SM1701</strain>
    </source>
</reference>
<dbReference type="CDD" id="cd05825">
    <property type="entry name" value="LbH_wcaF_like"/>
    <property type="match status" value="1"/>
</dbReference>
<proteinExistence type="inferred from homology"/>
<dbReference type="EMBL" id="QKSB01000004">
    <property type="protein sequence ID" value="PZE17261.1"/>
    <property type="molecule type" value="Genomic_DNA"/>
</dbReference>
<dbReference type="InterPro" id="IPR051159">
    <property type="entry name" value="Hexapeptide_acetyltransf"/>
</dbReference>
<evidence type="ECO:0000256" key="2">
    <source>
        <dbReference type="ARBA" id="ARBA00022679"/>
    </source>
</evidence>
<dbReference type="GO" id="GO:0005829">
    <property type="term" value="C:cytosol"/>
    <property type="evidence" value="ECO:0007669"/>
    <property type="project" value="TreeGrafter"/>
</dbReference>
<dbReference type="PANTHER" id="PTHR23416:SF23">
    <property type="entry name" value="ACETYLTRANSFERASE C18B11.09C-RELATED"/>
    <property type="match status" value="1"/>
</dbReference>
<dbReference type="OrthoDB" id="9814490at2"/>
<dbReference type="AlphaFoldDB" id="A0A2W1N2P9"/>
<sequence length="183" mass="20597">MITDLASFKNDWYQPGNKWKILLWYFVNAFILQNKYNPSSALKVFVLKLFGAKIGHGVVIKQMVSVKYPWKLKVGNYSWIGEKVWIDNLAEVSIGNNVCISQGAMLLCGNHDYKKPTFDLMVKPIILEDGVWIGAQSTVCPGVTCKSHAVLSVQSVAINELNAYMIYQGNPAKIVRERKINEA</sequence>
<keyword evidence="2 3" id="KW-0808">Transferase</keyword>
<dbReference type="Proteomes" id="UP000249248">
    <property type="component" value="Unassembled WGS sequence"/>
</dbReference>
<evidence type="ECO:0000256" key="1">
    <source>
        <dbReference type="ARBA" id="ARBA00007274"/>
    </source>
</evidence>
<dbReference type="GO" id="GO:0008374">
    <property type="term" value="F:O-acyltransferase activity"/>
    <property type="evidence" value="ECO:0007669"/>
    <property type="project" value="TreeGrafter"/>
</dbReference>
<gene>
    <name evidence="3" type="ORF">DNU06_08280</name>
</gene>
<evidence type="ECO:0000313" key="3">
    <source>
        <dbReference type="EMBL" id="PZE17261.1"/>
    </source>
</evidence>
<organism evidence="3 4">
    <name type="scientific">Putridiphycobacter roseus</name>
    <dbReference type="NCBI Taxonomy" id="2219161"/>
    <lineage>
        <taxon>Bacteria</taxon>
        <taxon>Pseudomonadati</taxon>
        <taxon>Bacteroidota</taxon>
        <taxon>Flavobacteriia</taxon>
        <taxon>Flavobacteriales</taxon>
        <taxon>Crocinitomicaceae</taxon>
        <taxon>Putridiphycobacter</taxon>
    </lineage>
</organism>
<protein>
    <submittedName>
        <fullName evidence="3">Colanic acid biosynthesis acetyltransferase WcaF</fullName>
    </submittedName>
</protein>
<dbReference type="PANTHER" id="PTHR23416">
    <property type="entry name" value="SIALIC ACID SYNTHASE-RELATED"/>
    <property type="match status" value="1"/>
</dbReference>
<accession>A0A2W1N2P9</accession>
<keyword evidence="4" id="KW-1185">Reference proteome</keyword>
<dbReference type="NCBIfam" id="NF007797">
    <property type="entry name" value="PRK10502.1"/>
    <property type="match status" value="1"/>
</dbReference>
<name>A0A2W1N2P9_9FLAO</name>
<dbReference type="InterPro" id="IPR011004">
    <property type="entry name" value="Trimer_LpxA-like_sf"/>
</dbReference>
<comment type="similarity">
    <text evidence="1">Belongs to the transferase hexapeptide repeat family.</text>
</comment>
<dbReference type="RefSeq" id="WP_111062786.1">
    <property type="nucleotide sequence ID" value="NZ_JBHUCU010000016.1"/>
</dbReference>
<dbReference type="SUPFAM" id="SSF51161">
    <property type="entry name" value="Trimeric LpxA-like enzymes"/>
    <property type="match status" value="1"/>
</dbReference>
<comment type="caution">
    <text evidence="3">The sequence shown here is derived from an EMBL/GenBank/DDBJ whole genome shotgun (WGS) entry which is preliminary data.</text>
</comment>